<name>A0A101M392_PICGL</name>
<dbReference type="EMBL" id="LKAM01000001">
    <property type="protein sequence ID" value="KUM50269.1"/>
    <property type="molecule type" value="Genomic_DNA"/>
</dbReference>
<accession>A0A101M392</accession>
<evidence type="ECO:0000313" key="1">
    <source>
        <dbReference type="EMBL" id="KUM50269.1"/>
    </source>
</evidence>
<protein>
    <recommendedName>
        <fullName evidence="2">Integrase zinc-binding domain-containing protein</fullName>
    </recommendedName>
</protein>
<keyword evidence="1" id="KW-0496">Mitochondrion</keyword>
<gene>
    <name evidence="1" type="ORF">ABT39_MTgene112</name>
</gene>
<organism evidence="1">
    <name type="scientific">Picea glauca</name>
    <name type="common">White spruce</name>
    <name type="synonym">Pinus glauca</name>
    <dbReference type="NCBI Taxonomy" id="3330"/>
    <lineage>
        <taxon>Eukaryota</taxon>
        <taxon>Viridiplantae</taxon>
        <taxon>Streptophyta</taxon>
        <taxon>Embryophyta</taxon>
        <taxon>Tracheophyta</taxon>
        <taxon>Spermatophyta</taxon>
        <taxon>Pinopsida</taxon>
        <taxon>Pinidae</taxon>
        <taxon>Conifers I</taxon>
        <taxon>Pinales</taxon>
        <taxon>Pinaceae</taxon>
        <taxon>Picea</taxon>
    </lineage>
</organism>
<proteinExistence type="predicted"/>
<reference evidence="1" key="1">
    <citation type="journal article" date="2015" name="Genome Biol. Evol.">
        <title>Organellar Genomes of White Spruce (Picea glauca): Assembly and Annotation.</title>
        <authorList>
            <person name="Jackman S.D."/>
            <person name="Warren R.L."/>
            <person name="Gibb E.A."/>
            <person name="Vandervalk B.P."/>
            <person name="Mohamadi H."/>
            <person name="Chu J."/>
            <person name="Raymond A."/>
            <person name="Pleasance S."/>
            <person name="Coope R."/>
            <person name="Wildung M.R."/>
            <person name="Ritland C.E."/>
            <person name="Bousquet J."/>
            <person name="Jones S.J."/>
            <person name="Bohlmann J."/>
            <person name="Birol I."/>
        </authorList>
    </citation>
    <scope>NUCLEOTIDE SEQUENCE [LARGE SCALE GENOMIC DNA]</scope>
    <source>
        <tissue evidence="1">Flushing bud</tissue>
    </source>
</reference>
<evidence type="ECO:0008006" key="2">
    <source>
        <dbReference type="Google" id="ProtNLM"/>
    </source>
</evidence>
<geneLocation type="mitochondrion" evidence="1"/>
<dbReference type="AlphaFoldDB" id="A0A101M392"/>
<sequence length="76" mass="8825">MKELYAEDADFAEAWKACKAPWSMDRTPYLDFHIQEGFLFKNQQLCIPRSSLRLNLVRELHGGGLGGHFGVDKQRW</sequence>
<comment type="caution">
    <text evidence="1">The sequence shown here is derived from an EMBL/GenBank/DDBJ whole genome shotgun (WGS) entry which is preliminary data.</text>
</comment>